<gene>
    <name evidence="2" type="ORF">CRI93_08355</name>
</gene>
<feature type="domain" description="IrrE N-terminal-like" evidence="1">
    <location>
        <begin position="260"/>
        <end position="341"/>
    </location>
</feature>
<proteinExistence type="predicted"/>
<dbReference type="InterPro" id="IPR010359">
    <property type="entry name" value="IrrE_HExxH"/>
</dbReference>
<dbReference type="Pfam" id="PF06114">
    <property type="entry name" value="Peptidase_M78"/>
    <property type="match status" value="1"/>
</dbReference>
<dbReference type="AlphaFoldDB" id="A0A2H3NXF7"/>
<dbReference type="OrthoDB" id="9794834at2"/>
<sequence>MMAANGVFANPIERGHSGWMCGGISLVCGYVTYRAPVPGSTPCAGPCMIFETTRHKTRPDRSRRPVRSIIRRRFCLFVHQYVRLLCYTRQQESSFLNARGDAMTKITSMQSLYTRLEQAGVSPSYIQEYVLPSWWSRDMDSDPHLVLQGAGYIAKHLGIDLQALLHTEQELSVRDTAATQFKLRHDITGQHVTWARAVSMRAAEMAAHAPPTSFQWKGMEASAIRTAILNTGASWVGLKELLHFCWDQGIPVLPIADVPDKKMDGMAVLTEAGAPAIIINKSHSHPSWLLFILAHELGHLCRNHLQDHEARLDEEYSTAPDADDAYENEANRFAVELITGDPETIVSEDRYASAAELAQAAMDVGQREQIDPGALVLNLAFHAPNNLWALANAALNELPDGPSGHEQIRSILRERLSWSNLPDESAQFLMRVTGCGSVDHPVAA</sequence>
<evidence type="ECO:0000259" key="1">
    <source>
        <dbReference type="Pfam" id="PF06114"/>
    </source>
</evidence>
<comment type="caution">
    <text evidence="2">The sequence shown here is derived from an EMBL/GenBank/DDBJ whole genome shotgun (WGS) entry which is preliminary data.</text>
</comment>
<keyword evidence="3" id="KW-1185">Reference proteome</keyword>
<dbReference type="PANTHER" id="PTHR43236">
    <property type="entry name" value="ANTITOXIN HIGA1"/>
    <property type="match status" value="1"/>
</dbReference>
<evidence type="ECO:0000313" key="2">
    <source>
        <dbReference type="EMBL" id="PEN06807.1"/>
    </source>
</evidence>
<protein>
    <recommendedName>
        <fullName evidence="1">IrrE N-terminal-like domain-containing protein</fullName>
    </recommendedName>
</protein>
<dbReference type="InterPro" id="IPR052345">
    <property type="entry name" value="Rad_response_metalloprotease"/>
</dbReference>
<dbReference type="Proteomes" id="UP000221024">
    <property type="component" value="Unassembled WGS sequence"/>
</dbReference>
<dbReference type="EMBL" id="PDEP01000007">
    <property type="protein sequence ID" value="PEN06807.1"/>
    <property type="molecule type" value="Genomic_DNA"/>
</dbReference>
<accession>A0A2H3NXF7</accession>
<organism evidence="2 3">
    <name type="scientific">Longimonas halophila</name>
    <dbReference type="NCBI Taxonomy" id="1469170"/>
    <lineage>
        <taxon>Bacteria</taxon>
        <taxon>Pseudomonadati</taxon>
        <taxon>Rhodothermota</taxon>
        <taxon>Rhodothermia</taxon>
        <taxon>Rhodothermales</taxon>
        <taxon>Salisaetaceae</taxon>
        <taxon>Longimonas</taxon>
    </lineage>
</organism>
<dbReference type="Gene3D" id="1.10.10.2910">
    <property type="match status" value="1"/>
</dbReference>
<evidence type="ECO:0000313" key="3">
    <source>
        <dbReference type="Proteomes" id="UP000221024"/>
    </source>
</evidence>
<name>A0A2H3NXF7_9BACT</name>
<dbReference type="PANTHER" id="PTHR43236:SF2">
    <property type="entry name" value="BLL0069 PROTEIN"/>
    <property type="match status" value="1"/>
</dbReference>
<reference evidence="2 3" key="1">
    <citation type="submission" date="2017-10" db="EMBL/GenBank/DDBJ databases">
        <title>Draft genome of Longimonas halophila.</title>
        <authorList>
            <person name="Goh K.M."/>
            <person name="Shamsir M.S."/>
            <person name="Lim S.W."/>
        </authorList>
    </citation>
    <scope>NUCLEOTIDE SEQUENCE [LARGE SCALE GENOMIC DNA]</scope>
    <source>
        <strain evidence="2 3">KCTC 42399</strain>
    </source>
</reference>